<evidence type="ECO:0000259" key="9">
    <source>
        <dbReference type="PROSITE" id="PS51755"/>
    </source>
</evidence>
<evidence type="ECO:0000256" key="2">
    <source>
        <dbReference type="ARBA" id="ARBA00023012"/>
    </source>
</evidence>
<protein>
    <submittedName>
        <fullName evidence="10">SARP family transcriptional regulator</fullName>
    </submittedName>
</protein>
<dbReference type="SUPFAM" id="SSF48452">
    <property type="entry name" value="TPR-like"/>
    <property type="match status" value="3"/>
</dbReference>
<comment type="similarity">
    <text evidence="1">Belongs to the AfsR/DnrI/RedD regulatory family.</text>
</comment>
<dbReference type="GO" id="GO:0043531">
    <property type="term" value="F:ADP binding"/>
    <property type="evidence" value="ECO:0007669"/>
    <property type="project" value="InterPro"/>
</dbReference>
<dbReference type="InterPro" id="IPR011990">
    <property type="entry name" value="TPR-like_helical_dom_sf"/>
</dbReference>
<dbReference type="InterPro" id="IPR051677">
    <property type="entry name" value="AfsR-DnrI-RedD_regulator"/>
</dbReference>
<evidence type="ECO:0000256" key="8">
    <source>
        <dbReference type="SAM" id="MobiDB-lite"/>
    </source>
</evidence>
<dbReference type="InterPro" id="IPR016032">
    <property type="entry name" value="Sig_transdc_resp-reg_C-effctor"/>
</dbReference>
<dbReference type="PANTHER" id="PTHR35807:SF1">
    <property type="entry name" value="TRANSCRIPTIONAL REGULATOR REDD"/>
    <property type="match status" value="1"/>
</dbReference>
<dbReference type="EMBL" id="BNBT01000002">
    <property type="protein sequence ID" value="GHE36143.1"/>
    <property type="molecule type" value="Genomic_DNA"/>
</dbReference>
<dbReference type="GO" id="GO:0003677">
    <property type="term" value="F:DNA binding"/>
    <property type="evidence" value="ECO:0007669"/>
    <property type="project" value="UniProtKB-UniRule"/>
</dbReference>
<dbReference type="PROSITE" id="PS51755">
    <property type="entry name" value="OMPR_PHOB"/>
    <property type="match status" value="1"/>
</dbReference>
<dbReference type="GO" id="GO:0006355">
    <property type="term" value="P:regulation of DNA-templated transcription"/>
    <property type="evidence" value="ECO:0007669"/>
    <property type="project" value="InterPro"/>
</dbReference>
<dbReference type="RefSeq" id="WP_190133873.1">
    <property type="nucleotide sequence ID" value="NZ_BNBT01000002.1"/>
</dbReference>
<dbReference type="SUPFAM" id="SSF52540">
    <property type="entry name" value="P-loop containing nucleoside triphosphate hydrolases"/>
    <property type="match status" value="1"/>
</dbReference>
<dbReference type="PROSITE" id="PS50005">
    <property type="entry name" value="TPR"/>
    <property type="match status" value="1"/>
</dbReference>
<dbReference type="PROSITE" id="PS50293">
    <property type="entry name" value="TPR_REGION"/>
    <property type="match status" value="1"/>
</dbReference>
<evidence type="ECO:0000313" key="10">
    <source>
        <dbReference type="EMBL" id="GHE36143.1"/>
    </source>
</evidence>
<dbReference type="SMART" id="SM01043">
    <property type="entry name" value="BTAD"/>
    <property type="match status" value="1"/>
</dbReference>
<keyword evidence="4 7" id="KW-0238">DNA-binding</keyword>
<evidence type="ECO:0000256" key="7">
    <source>
        <dbReference type="PROSITE-ProRule" id="PRU01091"/>
    </source>
</evidence>
<evidence type="ECO:0000256" key="4">
    <source>
        <dbReference type="ARBA" id="ARBA00023125"/>
    </source>
</evidence>
<dbReference type="Pfam" id="PF13424">
    <property type="entry name" value="TPR_12"/>
    <property type="match status" value="1"/>
</dbReference>
<gene>
    <name evidence="10" type="ORF">GCM10018785_02330</name>
</gene>
<keyword evidence="6" id="KW-0802">TPR repeat</keyword>
<evidence type="ECO:0000256" key="1">
    <source>
        <dbReference type="ARBA" id="ARBA00005820"/>
    </source>
</evidence>
<keyword evidence="3" id="KW-0805">Transcription regulation</keyword>
<dbReference type="SUPFAM" id="SSF46894">
    <property type="entry name" value="C-terminal effector domain of the bipartite response regulators"/>
    <property type="match status" value="1"/>
</dbReference>
<dbReference type="Pfam" id="PF03704">
    <property type="entry name" value="BTAD"/>
    <property type="match status" value="1"/>
</dbReference>
<dbReference type="InterPro" id="IPR019734">
    <property type="entry name" value="TPR_rpt"/>
</dbReference>
<dbReference type="GO" id="GO:0000160">
    <property type="term" value="P:phosphorelay signal transduction system"/>
    <property type="evidence" value="ECO:0007669"/>
    <property type="project" value="UniProtKB-KW"/>
</dbReference>
<evidence type="ECO:0000256" key="3">
    <source>
        <dbReference type="ARBA" id="ARBA00023015"/>
    </source>
</evidence>
<dbReference type="Proteomes" id="UP000608024">
    <property type="component" value="Unassembled WGS sequence"/>
</dbReference>
<evidence type="ECO:0000313" key="11">
    <source>
        <dbReference type="Proteomes" id="UP000608024"/>
    </source>
</evidence>
<feature type="region of interest" description="Disordered" evidence="8">
    <location>
        <begin position="951"/>
        <end position="975"/>
    </location>
</feature>
<dbReference type="Gene3D" id="3.40.50.300">
    <property type="entry name" value="P-loop containing nucleotide triphosphate hydrolases"/>
    <property type="match status" value="1"/>
</dbReference>
<organism evidence="10 11">
    <name type="scientific">Streptomyces longispororuber</name>
    <dbReference type="NCBI Taxonomy" id="68230"/>
    <lineage>
        <taxon>Bacteria</taxon>
        <taxon>Bacillati</taxon>
        <taxon>Actinomycetota</taxon>
        <taxon>Actinomycetes</taxon>
        <taxon>Kitasatosporales</taxon>
        <taxon>Streptomycetaceae</taxon>
        <taxon>Streptomyces</taxon>
    </lineage>
</organism>
<proteinExistence type="inferred from homology"/>
<dbReference type="InterPro" id="IPR027417">
    <property type="entry name" value="P-loop_NTPase"/>
</dbReference>
<dbReference type="Gene3D" id="1.10.10.10">
    <property type="entry name" value="Winged helix-like DNA-binding domain superfamily/Winged helix DNA-binding domain"/>
    <property type="match status" value="1"/>
</dbReference>
<dbReference type="SMART" id="SM00862">
    <property type="entry name" value="Trans_reg_C"/>
    <property type="match status" value="1"/>
</dbReference>
<feature type="DNA-binding region" description="OmpR/PhoB-type" evidence="7">
    <location>
        <begin position="1"/>
        <end position="97"/>
    </location>
</feature>
<reference evidence="10" key="2">
    <citation type="submission" date="2020-09" db="EMBL/GenBank/DDBJ databases">
        <authorList>
            <person name="Sun Q."/>
            <person name="Ohkuma M."/>
        </authorList>
    </citation>
    <scope>NUCLEOTIDE SEQUENCE</scope>
    <source>
        <strain evidence="10">JCM 4784</strain>
    </source>
</reference>
<dbReference type="PANTHER" id="PTHR35807">
    <property type="entry name" value="TRANSCRIPTIONAL REGULATOR REDD-RELATED"/>
    <property type="match status" value="1"/>
</dbReference>
<keyword evidence="11" id="KW-1185">Reference proteome</keyword>
<dbReference type="Pfam" id="PF00486">
    <property type="entry name" value="Trans_reg_C"/>
    <property type="match status" value="1"/>
</dbReference>
<dbReference type="InterPro" id="IPR036388">
    <property type="entry name" value="WH-like_DNA-bd_sf"/>
</dbReference>
<dbReference type="InterPro" id="IPR001867">
    <property type="entry name" value="OmpR/PhoB-type_DNA-bd"/>
</dbReference>
<feature type="domain" description="OmpR/PhoB-type" evidence="9">
    <location>
        <begin position="1"/>
        <end position="97"/>
    </location>
</feature>
<dbReference type="SMART" id="SM00028">
    <property type="entry name" value="TPR"/>
    <property type="match status" value="4"/>
</dbReference>
<evidence type="ECO:0000256" key="6">
    <source>
        <dbReference type="PROSITE-ProRule" id="PRU00339"/>
    </source>
</evidence>
<dbReference type="PRINTS" id="PR00364">
    <property type="entry name" value="DISEASERSIST"/>
</dbReference>
<accession>A0A918Z3V7</accession>
<dbReference type="AlphaFoldDB" id="A0A918Z3V7"/>
<dbReference type="CDD" id="cd15831">
    <property type="entry name" value="BTAD"/>
    <property type="match status" value="1"/>
</dbReference>
<dbReference type="InterPro" id="IPR005158">
    <property type="entry name" value="BTAD"/>
</dbReference>
<feature type="repeat" description="TPR" evidence="6">
    <location>
        <begin position="865"/>
        <end position="898"/>
    </location>
</feature>
<evidence type="ECO:0000256" key="5">
    <source>
        <dbReference type="ARBA" id="ARBA00023163"/>
    </source>
</evidence>
<keyword evidence="2" id="KW-0902">Two-component regulatory system</keyword>
<comment type="caution">
    <text evidence="10">The sequence shown here is derived from an EMBL/GenBank/DDBJ whole genome shotgun (WGS) entry which is preliminary data.</text>
</comment>
<dbReference type="Gene3D" id="1.25.40.10">
    <property type="entry name" value="Tetratricopeptide repeat domain"/>
    <property type="match status" value="2"/>
</dbReference>
<sequence length="975" mass="105774">MHLHILGRVRAWRDGTEIDLGRARQRGFLGLLALTVGQPWSRADLVDALWRDRPPATAANVIQSYVKHLRRVLEPDRVRRAPSVLLPAVGDGYALQLADGSVDLARFRGLVAVAGEAARGGEHRRVVELLGDALRFWQGPPLADVPVLADHPKVVRLLGERRTVMARYVDALLATGGAADALPLLEEEACCHPLDEATQARLIRAHQLAGHRRKAFVVYETARRQLAAELGVDPGPELAAAHTALLSQPDDGKGTAALSCSAPVEGTERETAGSEAWPPAVAEVPAQLPADLPVFVGRGDEMGELDDLLDRLAPRAGAVTIAMITGAAGVGKTALAVHWAHRWADRFPDGQLFVNLRGFAPGGTAVTPAEAVRGFLDAFAVPPQRVPVSVEAQSALYRSLLSGRRVLVVLDNAAHAEQIRPLLPGAPGCLVLVTSRSRMPGLVAAEGATPTVLDVLPAAEARKLLASRIGPYRVSAEPRAAGELITRCGGLPLALAIVAARAATHRDFSLGALADELTTNHTALDLSTGDDQATDMRAVFSCSLRTLDTAAARLFRLLGLHPGPDITLPAAASLAAVPEPRTRRLLADLARVNLVTEHLPGRFACHDLLRAYAVELAEVHEPPAERGAATRRVLDHYLHTAYQAARMTDPHRDTVTSSQEQIEPGSVPEHVPDQDHATAWLATEQRVLLAAVQLAVDTGFDAHAWRLAWCLTDFLDLRGCWQQQLTMQTSALEAARRLDDPVGLAHTHRILGRCCARLGRTADSRRHFETALALFHDVGDLVGQAHTHRLLTLLLCRLHRYQECLHHALLAFEMLRAADHRDGQARALNMIGCAYADLGDQQQALAYCRRSLVLARQLGDRYCTANALDSLGFAYARLGQHRRAVDHYDRALRLHRDSGDRYYETETLTRLGDSHQALGDLPKARDAWHRALAILDHLGHDDAHAVRTRLRQQPPHPGALRGRAGFAGEPGSTLR</sequence>
<reference evidence="10" key="1">
    <citation type="journal article" date="2014" name="Int. J. Syst. Evol. Microbiol.">
        <title>Complete genome sequence of Corynebacterium casei LMG S-19264T (=DSM 44701T), isolated from a smear-ripened cheese.</title>
        <authorList>
            <consortium name="US DOE Joint Genome Institute (JGI-PGF)"/>
            <person name="Walter F."/>
            <person name="Albersmeier A."/>
            <person name="Kalinowski J."/>
            <person name="Ruckert C."/>
        </authorList>
    </citation>
    <scope>NUCLEOTIDE SEQUENCE</scope>
    <source>
        <strain evidence="10">JCM 4784</strain>
    </source>
</reference>
<name>A0A918Z3V7_9ACTN</name>
<keyword evidence="5" id="KW-0804">Transcription</keyword>